<organism evidence="2 3">
    <name type="scientific">Streptomyces phage RemusLoopin</name>
    <dbReference type="NCBI Taxonomy" id="2562346"/>
    <lineage>
        <taxon>Viruses</taxon>
        <taxon>Duplodnaviria</taxon>
        <taxon>Heunggongvirae</taxon>
        <taxon>Uroviricota</taxon>
        <taxon>Caudoviricetes</taxon>
        <taxon>Colingsworthviridae</taxon>
        <taxon>Sebastisaurusvirus</taxon>
        <taxon>Sebastisaurusvirus remusloopin</taxon>
    </lineage>
</organism>
<keyword evidence="3" id="KW-1185">Reference proteome</keyword>
<evidence type="ECO:0000256" key="1">
    <source>
        <dbReference type="SAM" id="MobiDB-lite"/>
    </source>
</evidence>
<dbReference type="EMBL" id="MK686068">
    <property type="protein sequence ID" value="QBZ73366.1"/>
    <property type="molecule type" value="Genomic_DNA"/>
</dbReference>
<accession>A0A4D6E440</accession>
<dbReference type="Proteomes" id="UP000297158">
    <property type="component" value="Segment"/>
</dbReference>
<feature type="region of interest" description="Disordered" evidence="1">
    <location>
        <begin position="60"/>
        <end position="79"/>
    </location>
</feature>
<name>A0A4D6E440_9CAUD</name>
<gene>
    <name evidence="2" type="primary">52</name>
    <name evidence="2" type="ORF">SEA_REMUSLOOPIN_52</name>
</gene>
<protein>
    <submittedName>
        <fullName evidence="2">Uncharacterized protein</fullName>
    </submittedName>
</protein>
<sequence length="79" mass="8324">MTAPVKRVRARLSALPEPELITLLDDPTGPYANSPVGWWTEYGGALDVRSGVAYFPPGSSPPCSLPDCKRHGGSNSANA</sequence>
<evidence type="ECO:0000313" key="3">
    <source>
        <dbReference type="Proteomes" id="UP000297158"/>
    </source>
</evidence>
<evidence type="ECO:0000313" key="2">
    <source>
        <dbReference type="EMBL" id="QBZ73366.1"/>
    </source>
</evidence>
<proteinExistence type="predicted"/>
<reference evidence="2 3" key="1">
    <citation type="submission" date="2019-03" db="EMBL/GenBank/DDBJ databases">
        <authorList>
            <person name="Ludwig S."/>
            <person name="Saikali A."/>
            <person name="Addai K."/>
            <person name="Agarwal S."/>
            <person name="Ahmad I.M."/>
            <person name="Alumyar Y.S."/>
            <person name="An J."/>
            <person name="Antar T.E."/>
            <person name="Antony V."/>
            <person name="Arvin L.E."/>
            <person name="Atanasoff K.E."/>
            <person name="Ati R."/>
            <person name="Batista A."/>
            <person name="Bembuh M.L."/>
            <person name="Bhardvaj T.B."/>
            <person name="Brown C.J."/>
            <person name="Butt S.T."/>
            <person name="Cahn D."/>
            <person name="Canales I.-I."/>
            <person name="Carr K."/>
            <person name="Chen K.Z."/>
            <person name="Chen M."/>
            <person name="Chigurupati S."/>
            <person name="Chou C."/>
            <person name="Chung C.S."/>
            <person name="Cole S.T."/>
            <person name="Colson C.L."/>
            <person name="Dent D.M."/>
            <person name="Djiogo E.M."/>
            <person name="Domrachev B.M."/>
            <person name="Dwivedi J."/>
            <person name="Ehsani C."/>
            <person name="Essien U.A."/>
            <person name="Fakhar A."/>
            <person name="Flood S.H."/>
            <person name="Furletti G."/>
            <person name="Gebreegziabher M."/>
            <person name="Goralski S.M."/>
            <person name="Gruver-Williams A."/>
            <person name="Guldan M.L."/>
            <person name="Gurung S."/>
            <person name="Heo K."/>
            <person name="John R.A."/>
            <person name="Kabir L."/>
            <person name="Kaira H."/>
            <person name="Kane M.S."/>
            <person name="Karanja M."/>
            <person name="Karley A.N."/>
            <person name="Kelleher J."/>
            <person name="Khan A.M."/>
            <person name="Khan A."/>
            <person name="Kharel S."/>
            <person name="Kidane M."/>
            <person name="Konanur P."/>
            <person name="Kuo N.K."/>
            <person name="Kyaw G."/>
            <person name="Lahijan N."/>
            <person name="Lamm D.N."/>
            <person name="Lance S.V."/>
            <person name="Le C."/>
            <person name="Lee C.H."/>
            <person name="Leka D."/>
            <person name="Li C."/>
            <person name="Lim S.Y."/>
            <person name="Lo J."/>
            <person name="Mahaney V.M."/>
            <person name="Mangukiya A."/>
            <person name="Mani D."/>
            <person name="Mariano P."/>
            <person name="Markward M.L."/>
            <person name="Mbaekwe U."/>
            <person name="Mcgowan H."/>
            <person name="Mcnamara A."/>
            <person name="Mebrahtu S."/>
            <person name="Mohamed A."/>
            <person name="Mohamed M.E."/>
            <person name="Muntaka F."/>
            <person name="Naqvi T."/>
            <person name="Nengel A.M."/>
            <person name="Neupane S."/>
            <person name="Nguyen J."/>
            <person name="Nguyen J."/>
            <person name="Nwoji I.C."/>
            <person name="O'Brien T."/>
            <person name="Okusolubo T.A."/>
            <person name="Paek J."/>
            <person name="Pandithakoralag H."/>
            <person name="Parsa S."/>
            <person name="Perry C."/>
            <person name="Petrie C.R."/>
            <person name="Poteshman G.A."/>
            <person name="Quiros D."/>
            <person name="Rana S."/>
            <person name="Reister J."/>
            <person name="Reyes E."/>
            <person name="Riaz H.S."/>
            <person name="Roach T.L."/>
            <person name="Scalsky R."/>
            <person name="Schultz J.A."/>
            <person name="Scott C.F."/>
            <person name="Sekira M.D."/>
            <person name="Shee C.S."/>
            <person name="Shultz P."/>
            <person name="Siarez J.A."/>
            <person name="Simpson A.L."/>
            <person name="Singh S."/>
            <person name="Smith F.R."/>
            <person name="Smith S.A."/>
            <person name="Sobers S."/>
            <person name="Sobowale A.O."/>
            <person name="Somoza K.A."/>
            <person name="Song M."/>
            <person name="Spence R.N."/>
            <person name="Spruill R.A."/>
            <person name="Subedi A."/>
            <person name="Taj A.B."/>
            <person name="Thomas J."/>
            <person name="Todd J.C."/>
            <person name="Tran T."/>
            <person name="Varghese J."/>
            <person name="Vartanian E."/>
            <person name="Vega A."/>
            <person name="Vong A."/>
            <person name="Wachhaus L.E."/>
            <person name="Walter A.J."/>
            <person name="Wessel M.E."/>
            <person name="Azam A.M."/>
            <person name="Blocker D."/>
            <person name="Naeem N.-U.-A."/>
            <person name="Patel R."/>
            <person name="Shakarov P."/>
            <person name="Xie C.L."/>
            <person name="Zolnerowich N."/>
            <person name="Correa-Mendez M."/>
            <person name="Fabian M."/>
            <person name="Fishbein J."/>
            <person name="Harkles L."/>
            <person name="Reger N."/>
            <person name="Saleh S."/>
            <person name="Erill I."/>
            <person name="Caruso S.M."/>
            <person name="Garlena R.A."/>
            <person name="Russell D.A."/>
            <person name="Pope W.H."/>
            <person name="Jacobs-Sera D."/>
            <person name="Hatfull G.F."/>
        </authorList>
    </citation>
    <scope>NUCLEOTIDE SEQUENCE [LARGE SCALE GENOMIC DNA]</scope>
</reference>